<dbReference type="InterPro" id="IPR007037">
    <property type="entry name" value="SIP_rossman_dom"/>
</dbReference>
<evidence type="ECO:0008006" key="5">
    <source>
        <dbReference type="Google" id="ProtNLM"/>
    </source>
</evidence>
<sequence>MIDFVLHLSPGATGPASSWAADAAVGDRLVFIARGAAPRRRASSSPRGAAERLLLSGDETALPAICRILGDLPAHARGTDLIEVPLSTDVAAIEAPAGVELVWLPRDGGAVGCELIPAVIAHLGGSGSLAPTEAAEAVWDTARRPSRDTVTRVDGAGIPGLYAWIAGESGVVTTLRRHLVRELGVARDQVAFMGYWRRGVAMRG</sequence>
<dbReference type="CDD" id="cd06193">
    <property type="entry name" value="siderophore_interacting"/>
    <property type="match status" value="1"/>
</dbReference>
<feature type="domain" description="SIP-like Rossmann fold" evidence="1">
    <location>
        <begin position="51"/>
        <end position="199"/>
    </location>
</feature>
<dbReference type="RefSeq" id="WP_344778520.1">
    <property type="nucleotide sequence ID" value="NZ_BAABBX010000017.1"/>
</dbReference>
<gene>
    <name evidence="3" type="ORF">GCM10022288_30730</name>
</gene>
<evidence type="ECO:0000313" key="4">
    <source>
        <dbReference type="Proteomes" id="UP001500213"/>
    </source>
</evidence>
<protein>
    <recommendedName>
        <fullName evidence="5">Siderophore-interacting protein</fullName>
    </recommendedName>
</protein>
<dbReference type="PANTHER" id="PTHR30157">
    <property type="entry name" value="FERRIC REDUCTASE, NADPH-DEPENDENT"/>
    <property type="match status" value="1"/>
</dbReference>
<name>A0ABP8B199_9MICO</name>
<dbReference type="PANTHER" id="PTHR30157:SF0">
    <property type="entry name" value="NADPH-DEPENDENT FERRIC-CHELATE REDUCTASE"/>
    <property type="match status" value="1"/>
</dbReference>
<dbReference type="EMBL" id="BAABBX010000017">
    <property type="protein sequence ID" value="GAA4194795.1"/>
    <property type="molecule type" value="Genomic_DNA"/>
</dbReference>
<dbReference type="Pfam" id="PF04954">
    <property type="entry name" value="SIP"/>
    <property type="match status" value="1"/>
</dbReference>
<dbReference type="InterPro" id="IPR013113">
    <property type="entry name" value="SIP_FAD-bd"/>
</dbReference>
<dbReference type="Proteomes" id="UP001500213">
    <property type="component" value="Unassembled WGS sequence"/>
</dbReference>
<accession>A0ABP8B199</accession>
<organism evidence="3 4">
    <name type="scientific">Gryllotalpicola kribbensis</name>
    <dbReference type="NCBI Taxonomy" id="993084"/>
    <lineage>
        <taxon>Bacteria</taxon>
        <taxon>Bacillati</taxon>
        <taxon>Actinomycetota</taxon>
        <taxon>Actinomycetes</taxon>
        <taxon>Micrococcales</taxon>
        <taxon>Microbacteriaceae</taxon>
        <taxon>Gryllotalpicola</taxon>
    </lineage>
</organism>
<evidence type="ECO:0000259" key="2">
    <source>
        <dbReference type="Pfam" id="PF08021"/>
    </source>
</evidence>
<dbReference type="InterPro" id="IPR039374">
    <property type="entry name" value="SIP_fam"/>
</dbReference>
<keyword evidence="4" id="KW-1185">Reference proteome</keyword>
<dbReference type="Gene3D" id="3.40.50.80">
    <property type="entry name" value="Nucleotide-binding domain of ferredoxin-NADP reductase (FNR) module"/>
    <property type="match status" value="1"/>
</dbReference>
<reference evidence="4" key="1">
    <citation type="journal article" date="2019" name="Int. J. Syst. Evol. Microbiol.">
        <title>The Global Catalogue of Microorganisms (GCM) 10K type strain sequencing project: providing services to taxonomists for standard genome sequencing and annotation.</title>
        <authorList>
            <consortium name="The Broad Institute Genomics Platform"/>
            <consortium name="The Broad Institute Genome Sequencing Center for Infectious Disease"/>
            <person name="Wu L."/>
            <person name="Ma J."/>
        </authorList>
    </citation>
    <scope>NUCLEOTIDE SEQUENCE [LARGE SCALE GENOMIC DNA]</scope>
    <source>
        <strain evidence="4">JCM 17593</strain>
    </source>
</reference>
<dbReference type="Gene3D" id="2.40.30.10">
    <property type="entry name" value="Translation factors"/>
    <property type="match status" value="1"/>
</dbReference>
<evidence type="ECO:0000259" key="1">
    <source>
        <dbReference type="Pfam" id="PF04954"/>
    </source>
</evidence>
<dbReference type="InterPro" id="IPR039261">
    <property type="entry name" value="FNR_nucleotide-bd"/>
</dbReference>
<comment type="caution">
    <text evidence="3">The sequence shown here is derived from an EMBL/GenBank/DDBJ whole genome shotgun (WGS) entry which is preliminary data.</text>
</comment>
<dbReference type="Pfam" id="PF08021">
    <property type="entry name" value="FAD_binding_9"/>
    <property type="match status" value="1"/>
</dbReference>
<evidence type="ECO:0000313" key="3">
    <source>
        <dbReference type="EMBL" id="GAA4194795.1"/>
    </source>
</evidence>
<proteinExistence type="predicted"/>
<feature type="domain" description="Siderophore-interacting FAD-binding" evidence="2">
    <location>
        <begin position="2"/>
        <end position="33"/>
    </location>
</feature>